<dbReference type="InterPro" id="IPR001227">
    <property type="entry name" value="Ac_transferase_dom_sf"/>
</dbReference>
<accession>A0A7R7ZT17</accession>
<dbReference type="Pfam" id="PF00698">
    <property type="entry name" value="Acyl_transf_1"/>
    <property type="match status" value="1"/>
</dbReference>
<evidence type="ECO:0000259" key="9">
    <source>
        <dbReference type="PROSITE" id="PS52004"/>
    </source>
</evidence>
<evidence type="ECO:0000256" key="1">
    <source>
        <dbReference type="ARBA" id="ARBA00005179"/>
    </source>
</evidence>
<dbReference type="Gene3D" id="3.40.366.10">
    <property type="entry name" value="Malonyl-Coenzyme A Acyl Carrier Protein, domain 2"/>
    <property type="match status" value="2"/>
</dbReference>
<keyword evidence="3" id="KW-0597">Phosphoprotein</keyword>
<dbReference type="PANTHER" id="PTHR43775">
    <property type="entry name" value="FATTY ACID SYNTHASE"/>
    <property type="match status" value="1"/>
</dbReference>
<reference evidence="11" key="1">
    <citation type="submission" date="2021-01" db="EMBL/GenBank/DDBJ databases">
        <authorList>
            <consortium name="Aspergillus chevalieri M1 genome sequencing consortium"/>
            <person name="Kazuki M."/>
            <person name="Futagami T."/>
        </authorList>
    </citation>
    <scope>NUCLEOTIDE SEQUENCE</scope>
    <source>
        <strain evidence="11">M1</strain>
    </source>
</reference>
<dbReference type="SMART" id="SM00825">
    <property type="entry name" value="PKS_KS"/>
    <property type="match status" value="1"/>
</dbReference>
<feature type="region of interest" description="N-terminal hotdog fold" evidence="6">
    <location>
        <begin position="1269"/>
        <end position="1407"/>
    </location>
</feature>
<dbReference type="SMART" id="SM00827">
    <property type="entry name" value="PKS_AT"/>
    <property type="match status" value="1"/>
</dbReference>
<dbReference type="Gene3D" id="3.10.129.110">
    <property type="entry name" value="Polyketide synthase dehydratase"/>
    <property type="match status" value="1"/>
</dbReference>
<dbReference type="InterPro" id="IPR020806">
    <property type="entry name" value="PKS_PP-bd"/>
</dbReference>
<evidence type="ECO:0000256" key="2">
    <source>
        <dbReference type="ARBA" id="ARBA00022450"/>
    </source>
</evidence>
<dbReference type="CDD" id="cd00833">
    <property type="entry name" value="PKS"/>
    <property type="match status" value="1"/>
</dbReference>
<organism evidence="11 12">
    <name type="scientific">Aspergillus chevalieri</name>
    <name type="common">Eurotium chevalieri</name>
    <dbReference type="NCBI Taxonomy" id="182096"/>
    <lineage>
        <taxon>Eukaryota</taxon>
        <taxon>Fungi</taxon>
        <taxon>Dikarya</taxon>
        <taxon>Ascomycota</taxon>
        <taxon>Pezizomycotina</taxon>
        <taxon>Eurotiomycetes</taxon>
        <taxon>Eurotiomycetidae</taxon>
        <taxon>Eurotiales</taxon>
        <taxon>Aspergillaceae</taxon>
        <taxon>Aspergillus</taxon>
        <taxon>Aspergillus subgen. Aspergillus</taxon>
    </lineage>
</organism>
<dbReference type="InterPro" id="IPR013120">
    <property type="entry name" value="FAR_NAD-bd"/>
</dbReference>
<dbReference type="InterPro" id="IPR036736">
    <property type="entry name" value="ACP-like_sf"/>
</dbReference>
<gene>
    <name evidence="11" type="ORF">ACHE_80124A</name>
</gene>
<dbReference type="PANTHER" id="PTHR43775:SF14">
    <property type="entry name" value="ITERATIVE POLYKETIDE SYNTHASE AFOE-RELATED"/>
    <property type="match status" value="1"/>
</dbReference>
<dbReference type="Pfam" id="PF00109">
    <property type="entry name" value="ketoacyl-synt"/>
    <property type="match status" value="1"/>
</dbReference>
<dbReference type="InterPro" id="IPR049900">
    <property type="entry name" value="PKS_mFAS_DH"/>
</dbReference>
<feature type="domain" description="Carrier" evidence="8">
    <location>
        <begin position="1628"/>
        <end position="1705"/>
    </location>
</feature>
<dbReference type="EMBL" id="AP024423">
    <property type="protein sequence ID" value="BCR92224.1"/>
    <property type="molecule type" value="Genomic_DNA"/>
</dbReference>
<dbReference type="InterPro" id="IPR016035">
    <property type="entry name" value="Acyl_Trfase/lysoPLipase"/>
</dbReference>
<evidence type="ECO:0000256" key="4">
    <source>
        <dbReference type="ARBA" id="ARBA00022679"/>
    </source>
</evidence>
<keyword evidence="12" id="KW-1185">Reference proteome</keyword>
<evidence type="ECO:0000259" key="10">
    <source>
        <dbReference type="PROSITE" id="PS52019"/>
    </source>
</evidence>
<dbReference type="InterPro" id="IPR036291">
    <property type="entry name" value="NAD(P)-bd_dom_sf"/>
</dbReference>
<sequence length="2166" mass="237169">MSGTRVLLFGPNLLSFNLEQYTHLRSTIQGNAQYGQVIVKTIAELPRWWQSISRAFPHLQALPGAELLRAWHEDLTTSKPPQLPFPLPTTILAPMVVVTQLVQYLEYRDNNTQLASRPAAKTEETLGFCTGLLTAFAVASSATPEQFEKYAGVAIRLAMLIGGIVGALEAPDSLGESVSYSILWNNPQTSQKIDELLLEYPQSTHISVLSDEKRATLITSRNCAAGLVQKLKSIDVAVTDLGLRGRFHSRDHHATHVDAAHCFCDSNPAFQFPDASQLVLLTRSNTDPGYITQGRLHHIALESILLHQCRWYQAVSSLNSDLAGSDFEIISLSWERCLPPSLVSKLGSRVVHLADLQSSKHRRRHSETREVSDSDIAVIGMACKLPGANDLEEFWSLLCEGDSQHQEVPEERMTFETSYREADPKRKWYGNFIQDYDSFDHKFFKKSPREAAAMDPQQRLMLQTAYQAVAHSGYFSGHPNPEVGCYIGVSNVDYENNVACHPANAYSATGALKSFVAGKVSHYFGWTGPSLTIDTACSAAAVALHHACQAILVGDCTEALAGGVNILGGPIWYQNLAGASFLSPTGPCKPFDSKADGYCRGEGCGAVYLKKAQAAIADGDHIYGIIAATAVQQNENCTPITVPNDKSLSDLFVNVLSKADVAPSQVSVVEAHGTGTVVGDPAEYESIRRVLGGSARSDTGPLALTSVKSLVGHLECASGIVALLKILLMLHKTSIPPQVGFETMNPAIKATPADKMEISTTIKPWQAEFRAALINNYGASGSNASLVVMEVPRSLSPASKGHAPSMNPLKSHPFWLSALDEPSLQAYCTALLSYVGSVPCSVSLADLSFNVAVQSNRSLPQNLIFSCETMQDLEQKLRSFQSGHSFSTARRPERPVILCFGGQVSTSVGLNPGLFENVGILRLHLDECHAVCQSLGLDGIYPEIFQKSPILDTVKLQLALFALQYSCARAWIECNVQVAAVVGHSFGELTSLCIAGVLSLHDAVRLIAGRAQLVRDSWGEEKGAMIAVEADRSQVDSLLDQCNQAEGLDLASIACVNGPRSFTLAGPAKFMDRIQALQSEPRFASIRMKRLNVSNAFHSTLVDPLMADLEKVGESLVFHPPTIHVESATEFKSAAPSSAIYVAEHMRYPVYFNNAVQRLAKQYPSAIWLEAGSNSSITGMAARALGDPSSSHFQAVNLVGESSLFVDMFTALWSQGLDVNFWPHNRQQGTAYSPLLLPPYQFEKFNHLLEMKAPHKLPADALSKPAPREDSLWSFLGYQDSQQRKARFLIHTETKRFEEYIKGHTVAHSAPLCPSTLQLELAIETIQSLHPEFAGQDLQPQLQGLDNHNPVCVDPTRTLWLDVEAQGPEHHLWKWEMISQLTSNNKNNNATTSLHVSGNILFRSTEDSKFLIDFGRFERLVDHQQCFSLLGSDDADDIIQGRQIYKSFAEVVDYSSMYQGVRKVVGKGNRSAGRVVKQYTGDTWLDCPLCDSFCQVAGIFVNCMSDVPSQEVFISNRIEQLIRSPRHPVMATPPDSYDVLAIHSRPSDKIFLSDVFVFDPRNGELLGVILGIQYQKVNKVALGKLMNRLTPGMAGAEPTSIAPVAKSPYAAAPSTSGIAAATPEKKASSPDDVYGRVVELLANVSGADPAEIHERTCLADIGIDSLMGMELARDIVEVFGCTLDPIQLMELTDCASLVRCINTSRGIVDDGSSTSEDKSDSQNGMDVTPATSSEGEEDEPRVAVTESQAINVSMDVDPKNSQRAVDEYVRTYTQGFVAPVHLATSETLVAAQQSVVLVTGGTGSLGSHMVAHLASQPGVQAVVCLNRHNVSDPELRQKQALESRGISLNAKDYAKLKVFESDTCKPILGLPSDLYQELARTVTHIVHNAWPMTINRPVKGFEPQFQTMRNLIDFARTAAGIRPRGFKLAFQFVSSIATVGLYPQWSGRTLIPEERMTVDSTLPSGYGLAKLVCEGMLEATLQQYPDTFNAMVVRIGQIAGSSLSGYWNPVEHLAFLFKSAQTLNAFPGFQGELSWCPVNDVATVLGQVLLQPGPAYPIYHVENPTRQSWPEMSSILTQELGIPSDNIVPFDQWLNRMHQWSDLTENPALRIEAFLDDHFIRMACGGLILDTKRAREHSTHLQKMRAISTDNVRKYVQQWREMGFLK</sequence>
<dbReference type="SUPFAM" id="SSF51735">
    <property type="entry name" value="NAD(P)-binding Rossmann-fold domains"/>
    <property type="match status" value="1"/>
</dbReference>
<dbReference type="InterPro" id="IPR042104">
    <property type="entry name" value="PKS_dehydratase_sf"/>
</dbReference>
<evidence type="ECO:0000313" key="11">
    <source>
        <dbReference type="EMBL" id="BCR92224.1"/>
    </source>
</evidence>
<dbReference type="RefSeq" id="XP_043140737.1">
    <property type="nucleotide sequence ID" value="XM_043283460.1"/>
</dbReference>
<dbReference type="GO" id="GO:0006633">
    <property type="term" value="P:fatty acid biosynthetic process"/>
    <property type="evidence" value="ECO:0007669"/>
    <property type="project" value="InterPro"/>
</dbReference>
<evidence type="ECO:0000256" key="6">
    <source>
        <dbReference type="PROSITE-ProRule" id="PRU01363"/>
    </source>
</evidence>
<feature type="region of interest" description="C-terminal hotdog fold" evidence="6">
    <location>
        <begin position="1435"/>
        <end position="1583"/>
    </location>
</feature>
<keyword evidence="5" id="KW-0012">Acyltransferase</keyword>
<dbReference type="InterPro" id="IPR006162">
    <property type="entry name" value="Ppantetheine_attach_site"/>
</dbReference>
<evidence type="ECO:0000256" key="7">
    <source>
        <dbReference type="SAM" id="MobiDB-lite"/>
    </source>
</evidence>
<protein>
    <submittedName>
        <fullName evidence="11">Type I iterative PKS</fullName>
    </submittedName>
</protein>
<comment type="pathway">
    <text evidence="1">Secondary metabolite biosynthesis.</text>
</comment>
<dbReference type="InterPro" id="IPR009081">
    <property type="entry name" value="PP-bd_ACP"/>
</dbReference>
<dbReference type="SMART" id="SM00823">
    <property type="entry name" value="PKS_PP"/>
    <property type="match status" value="1"/>
</dbReference>
<dbReference type="PROSITE" id="PS00012">
    <property type="entry name" value="PHOSPHOPANTETHEINE"/>
    <property type="match status" value="1"/>
</dbReference>
<dbReference type="InterPro" id="IPR014043">
    <property type="entry name" value="Acyl_transferase_dom"/>
</dbReference>
<dbReference type="Pfam" id="PF07993">
    <property type="entry name" value="NAD_binding_4"/>
    <property type="match status" value="1"/>
</dbReference>
<evidence type="ECO:0000256" key="3">
    <source>
        <dbReference type="ARBA" id="ARBA00022553"/>
    </source>
</evidence>
<dbReference type="SUPFAM" id="SSF53901">
    <property type="entry name" value="Thiolase-like"/>
    <property type="match status" value="1"/>
</dbReference>
<dbReference type="Gene3D" id="3.30.70.3290">
    <property type="match status" value="1"/>
</dbReference>
<dbReference type="InterPro" id="IPR014030">
    <property type="entry name" value="Ketoacyl_synth_N"/>
</dbReference>
<dbReference type="KEGG" id="ache:ACHE_80124A"/>
<dbReference type="GeneID" id="66986573"/>
<dbReference type="Pfam" id="PF00550">
    <property type="entry name" value="PP-binding"/>
    <property type="match status" value="1"/>
</dbReference>
<dbReference type="PROSITE" id="PS50075">
    <property type="entry name" value="CARRIER"/>
    <property type="match status" value="1"/>
</dbReference>
<feature type="active site" description="Proton donor; for dehydratase activity" evidence="6">
    <location>
        <position position="1491"/>
    </location>
</feature>
<dbReference type="InterPro" id="IPR032088">
    <property type="entry name" value="SAT"/>
</dbReference>
<dbReference type="Pfam" id="PF16073">
    <property type="entry name" value="SAT"/>
    <property type="match status" value="1"/>
</dbReference>
<name>A0A7R7ZT17_ASPCH</name>
<dbReference type="PROSITE" id="PS52019">
    <property type="entry name" value="PKS_MFAS_DH"/>
    <property type="match status" value="1"/>
</dbReference>
<dbReference type="GO" id="GO:0031177">
    <property type="term" value="F:phosphopantetheine binding"/>
    <property type="evidence" value="ECO:0007669"/>
    <property type="project" value="InterPro"/>
</dbReference>
<dbReference type="SUPFAM" id="SSF52151">
    <property type="entry name" value="FabD/lysophospholipase-like"/>
    <property type="match status" value="1"/>
</dbReference>
<evidence type="ECO:0000259" key="8">
    <source>
        <dbReference type="PROSITE" id="PS50075"/>
    </source>
</evidence>
<feature type="domain" description="PKS/mFAS DH" evidence="10">
    <location>
        <begin position="1269"/>
        <end position="1583"/>
    </location>
</feature>
<dbReference type="InterPro" id="IPR016039">
    <property type="entry name" value="Thiolase-like"/>
</dbReference>
<dbReference type="GO" id="GO:0004312">
    <property type="term" value="F:fatty acid synthase activity"/>
    <property type="evidence" value="ECO:0007669"/>
    <property type="project" value="TreeGrafter"/>
</dbReference>
<dbReference type="InterPro" id="IPR014031">
    <property type="entry name" value="Ketoacyl_synth_C"/>
</dbReference>
<dbReference type="InterPro" id="IPR018201">
    <property type="entry name" value="Ketoacyl_synth_AS"/>
</dbReference>
<dbReference type="GO" id="GO:0004315">
    <property type="term" value="F:3-oxoacyl-[acyl-carrier-protein] synthase activity"/>
    <property type="evidence" value="ECO:0007669"/>
    <property type="project" value="InterPro"/>
</dbReference>
<dbReference type="SUPFAM" id="SSF55048">
    <property type="entry name" value="Probable ACP-binding domain of malonyl-CoA ACP transacylase"/>
    <property type="match status" value="1"/>
</dbReference>
<dbReference type="SUPFAM" id="SSF47336">
    <property type="entry name" value="ACP-like"/>
    <property type="match status" value="1"/>
</dbReference>
<dbReference type="Gene3D" id="1.10.1200.10">
    <property type="entry name" value="ACP-like"/>
    <property type="match status" value="1"/>
</dbReference>
<evidence type="ECO:0000313" key="12">
    <source>
        <dbReference type="Proteomes" id="UP000637239"/>
    </source>
</evidence>
<feature type="region of interest" description="Disordered" evidence="7">
    <location>
        <begin position="1708"/>
        <end position="1743"/>
    </location>
</feature>
<feature type="domain" description="Ketosynthase family 3 (KS3)" evidence="9">
    <location>
        <begin position="373"/>
        <end position="790"/>
    </location>
</feature>
<dbReference type="InterPro" id="IPR016036">
    <property type="entry name" value="Malonyl_transacylase_ACP-bd"/>
</dbReference>
<keyword evidence="4" id="KW-0808">Transferase</keyword>
<dbReference type="Gene3D" id="3.40.50.720">
    <property type="entry name" value="NAD(P)-binding Rossmann-like Domain"/>
    <property type="match status" value="1"/>
</dbReference>
<dbReference type="PROSITE" id="PS52004">
    <property type="entry name" value="KS3_2"/>
    <property type="match status" value="1"/>
</dbReference>
<dbReference type="Pfam" id="PF02801">
    <property type="entry name" value="Ketoacyl-synt_C"/>
    <property type="match status" value="1"/>
</dbReference>
<dbReference type="Gene3D" id="3.40.47.10">
    <property type="match status" value="1"/>
</dbReference>
<reference evidence="11" key="2">
    <citation type="submission" date="2021-02" db="EMBL/GenBank/DDBJ databases">
        <title>Aspergillus chevalieri M1 genome sequence.</title>
        <authorList>
            <person name="Kadooka C."/>
            <person name="Mori K."/>
            <person name="Futagami T."/>
        </authorList>
    </citation>
    <scope>NUCLEOTIDE SEQUENCE</scope>
    <source>
        <strain evidence="11">M1</strain>
    </source>
</reference>
<evidence type="ECO:0000256" key="5">
    <source>
        <dbReference type="ARBA" id="ARBA00023315"/>
    </source>
</evidence>
<keyword evidence="2" id="KW-0596">Phosphopantetheine</keyword>
<feature type="compositionally biased region" description="Polar residues" evidence="7">
    <location>
        <begin position="1721"/>
        <end position="1733"/>
    </location>
</feature>
<dbReference type="InterPro" id="IPR050091">
    <property type="entry name" value="PKS_NRPS_Biosynth_Enz"/>
</dbReference>
<dbReference type="Proteomes" id="UP000637239">
    <property type="component" value="Chromosome 8"/>
</dbReference>
<dbReference type="GO" id="GO:0044550">
    <property type="term" value="P:secondary metabolite biosynthetic process"/>
    <property type="evidence" value="ECO:0007669"/>
    <property type="project" value="TreeGrafter"/>
</dbReference>
<proteinExistence type="predicted"/>
<dbReference type="InterPro" id="IPR020841">
    <property type="entry name" value="PKS_Beta-ketoAc_synthase_dom"/>
</dbReference>
<dbReference type="PROSITE" id="PS00606">
    <property type="entry name" value="KS3_1"/>
    <property type="match status" value="1"/>
</dbReference>
<feature type="active site" description="Proton acceptor; for dehydratase activity" evidence="6">
    <location>
        <position position="1304"/>
    </location>
</feature>